<evidence type="ECO:0000313" key="4">
    <source>
        <dbReference type="Proteomes" id="UP000218327"/>
    </source>
</evidence>
<keyword evidence="1" id="KW-0472">Membrane</keyword>
<dbReference type="InterPro" id="IPR001387">
    <property type="entry name" value="Cro/C1-type_HTH"/>
</dbReference>
<comment type="caution">
    <text evidence="3">The sequence shown here is derived from an EMBL/GenBank/DDBJ whole genome shotgun (WGS) entry which is preliminary data.</text>
</comment>
<evidence type="ECO:0000256" key="1">
    <source>
        <dbReference type="SAM" id="Phobius"/>
    </source>
</evidence>
<name>A0A2A5BAU0_9GAMM</name>
<reference evidence="4" key="1">
    <citation type="submission" date="2017-08" db="EMBL/GenBank/DDBJ databases">
        <title>A dynamic microbial community with high functional redundancy inhabits the cold, oxic subseafloor aquifer.</title>
        <authorList>
            <person name="Tully B.J."/>
            <person name="Wheat C.G."/>
            <person name="Glazer B.T."/>
            <person name="Huber J.A."/>
        </authorList>
    </citation>
    <scope>NUCLEOTIDE SEQUENCE [LARGE SCALE GENOMIC DNA]</scope>
</reference>
<evidence type="ECO:0000313" key="3">
    <source>
        <dbReference type="EMBL" id="PCJ28653.1"/>
    </source>
</evidence>
<dbReference type="EMBL" id="NVVJ01000001">
    <property type="protein sequence ID" value="PCJ28653.1"/>
    <property type="molecule type" value="Genomic_DNA"/>
</dbReference>
<feature type="transmembrane region" description="Helical" evidence="1">
    <location>
        <begin position="76"/>
        <end position="96"/>
    </location>
</feature>
<keyword evidence="1" id="KW-1133">Transmembrane helix</keyword>
<accession>A0A2A5BAU0</accession>
<gene>
    <name evidence="3" type="ORF">COA96_00270</name>
</gene>
<dbReference type="Proteomes" id="UP000218327">
    <property type="component" value="Unassembled WGS sequence"/>
</dbReference>
<dbReference type="SMART" id="SM00530">
    <property type="entry name" value="HTH_XRE"/>
    <property type="match status" value="1"/>
</dbReference>
<dbReference type="AlphaFoldDB" id="A0A2A5BAU0"/>
<evidence type="ECO:0000259" key="2">
    <source>
        <dbReference type="PROSITE" id="PS50943"/>
    </source>
</evidence>
<dbReference type="Gene3D" id="1.10.260.40">
    <property type="entry name" value="lambda repressor-like DNA-binding domains"/>
    <property type="match status" value="1"/>
</dbReference>
<dbReference type="GO" id="GO:0003677">
    <property type="term" value="F:DNA binding"/>
    <property type="evidence" value="ECO:0007669"/>
    <property type="project" value="InterPro"/>
</dbReference>
<feature type="domain" description="HTH cro/C1-type" evidence="2">
    <location>
        <begin position="14"/>
        <end position="63"/>
    </location>
</feature>
<organism evidence="3 4">
    <name type="scientific">SAR86 cluster bacterium</name>
    <dbReference type="NCBI Taxonomy" id="2030880"/>
    <lineage>
        <taxon>Bacteria</taxon>
        <taxon>Pseudomonadati</taxon>
        <taxon>Pseudomonadota</taxon>
        <taxon>Gammaproteobacteria</taxon>
        <taxon>SAR86 cluster</taxon>
    </lineage>
</organism>
<dbReference type="Pfam" id="PF01381">
    <property type="entry name" value="HTH_3"/>
    <property type="match status" value="1"/>
</dbReference>
<sequence length="209" mass="22916">MKMNVNPEIVVSGRERRAWSQDHLAEVSGISLRTIQRVEATGKTSKETLMALSVALNISVQDLIDNPISPSSWFSIYRVGFGVMISAVFSLAYMSLVTADEGLKLAYTYEKVVGENSYSAEVEYFLLFDESATADITGATRIGFHGREVGESIELSVSLYDYLDETDAVFVGSSIATVNFGEPVSFTFKEPTGPIYKLVVIPTRATLDI</sequence>
<dbReference type="InterPro" id="IPR010982">
    <property type="entry name" value="Lambda_DNA-bd_dom_sf"/>
</dbReference>
<keyword evidence="1" id="KW-0812">Transmembrane</keyword>
<proteinExistence type="predicted"/>
<dbReference type="PROSITE" id="PS50943">
    <property type="entry name" value="HTH_CROC1"/>
    <property type="match status" value="1"/>
</dbReference>
<dbReference type="CDD" id="cd00093">
    <property type="entry name" value="HTH_XRE"/>
    <property type="match status" value="1"/>
</dbReference>
<protein>
    <recommendedName>
        <fullName evidence="2">HTH cro/C1-type domain-containing protein</fullName>
    </recommendedName>
</protein>
<dbReference type="SUPFAM" id="SSF47413">
    <property type="entry name" value="lambda repressor-like DNA-binding domains"/>
    <property type="match status" value="1"/>
</dbReference>